<dbReference type="GO" id="GO:0006355">
    <property type="term" value="P:regulation of DNA-templated transcription"/>
    <property type="evidence" value="ECO:0007669"/>
    <property type="project" value="InterPro"/>
</dbReference>
<evidence type="ECO:0000256" key="6">
    <source>
        <dbReference type="PROSITE-ProRule" id="PRU00169"/>
    </source>
</evidence>
<dbReference type="SUPFAM" id="SSF48452">
    <property type="entry name" value="TPR-like"/>
    <property type="match status" value="1"/>
</dbReference>
<proteinExistence type="inferred from homology"/>
<dbReference type="AlphaFoldDB" id="A0A1B2DJW9"/>
<dbReference type="PANTHER" id="PTHR35807">
    <property type="entry name" value="TRANSCRIPTIONAL REGULATOR REDD-RELATED"/>
    <property type="match status" value="1"/>
</dbReference>
<dbReference type="InterPro" id="IPR011006">
    <property type="entry name" value="CheY-like_superfamily"/>
</dbReference>
<keyword evidence="6" id="KW-0597">Phosphoprotein</keyword>
<dbReference type="Pfam" id="PF00486">
    <property type="entry name" value="Trans_reg_C"/>
    <property type="match status" value="1"/>
</dbReference>
<dbReference type="PROSITE" id="PS50110">
    <property type="entry name" value="RESPONSE_REGULATORY"/>
    <property type="match status" value="1"/>
</dbReference>
<organism evidence="8">
    <name type="scientific">Paenibacillus sp. BIHB 4019</name>
    <dbReference type="NCBI Taxonomy" id="1870819"/>
    <lineage>
        <taxon>Bacteria</taxon>
        <taxon>Bacillati</taxon>
        <taxon>Bacillota</taxon>
        <taxon>Bacilli</taxon>
        <taxon>Bacillales</taxon>
        <taxon>Paenibacillaceae</taxon>
        <taxon>Paenibacillus</taxon>
    </lineage>
</organism>
<dbReference type="InterPro" id="IPR005158">
    <property type="entry name" value="BTAD"/>
</dbReference>
<gene>
    <name evidence="8" type="ORF">BBD42_17120</name>
</gene>
<dbReference type="PANTHER" id="PTHR35807:SF2">
    <property type="entry name" value="TRANSCRIPTIONAL ACTIVATOR DOMAIN"/>
    <property type="match status" value="1"/>
</dbReference>
<dbReference type="Pfam" id="PF03704">
    <property type="entry name" value="BTAD"/>
    <property type="match status" value="1"/>
</dbReference>
<dbReference type="InterPro" id="IPR001789">
    <property type="entry name" value="Sig_transdc_resp-reg_receiver"/>
</dbReference>
<dbReference type="Gene3D" id="1.25.40.10">
    <property type="entry name" value="Tetratricopeptide repeat domain"/>
    <property type="match status" value="1"/>
</dbReference>
<protein>
    <recommendedName>
        <fullName evidence="7">Response regulatory domain-containing protein</fullName>
    </recommendedName>
</protein>
<keyword evidence="3" id="KW-0805">Transcription regulation</keyword>
<dbReference type="EMBL" id="CP016808">
    <property type="protein sequence ID" value="ANY68003.1"/>
    <property type="molecule type" value="Genomic_DNA"/>
</dbReference>
<accession>A0A1B2DJW9</accession>
<evidence type="ECO:0000256" key="5">
    <source>
        <dbReference type="ARBA" id="ARBA00023163"/>
    </source>
</evidence>
<dbReference type="InterPro" id="IPR016032">
    <property type="entry name" value="Sig_transdc_resp-reg_C-effctor"/>
</dbReference>
<keyword evidence="4" id="KW-0238">DNA-binding</keyword>
<feature type="domain" description="Response regulatory" evidence="7">
    <location>
        <begin position="2"/>
        <end position="116"/>
    </location>
</feature>
<reference evidence="8" key="1">
    <citation type="submission" date="2016-08" db="EMBL/GenBank/DDBJ databases">
        <title>Complete Genome Seqeunce of Paenibacillus sp. BIHB 4019 from tea rhizoplane.</title>
        <authorList>
            <person name="Thakur R."/>
            <person name="Swarnkar M.K."/>
            <person name="Gulati A."/>
        </authorList>
    </citation>
    <scope>NUCLEOTIDE SEQUENCE [LARGE SCALE GENOMIC DNA]</scope>
    <source>
        <strain evidence="8">BIHB4019</strain>
    </source>
</reference>
<dbReference type="Gene3D" id="3.40.50.2300">
    <property type="match status" value="1"/>
</dbReference>
<dbReference type="GO" id="GO:0003677">
    <property type="term" value="F:DNA binding"/>
    <property type="evidence" value="ECO:0007669"/>
    <property type="project" value="UniProtKB-KW"/>
</dbReference>
<dbReference type="SUPFAM" id="SSF46894">
    <property type="entry name" value="C-terminal effector domain of the bipartite response regulators"/>
    <property type="match status" value="1"/>
</dbReference>
<feature type="modified residue" description="4-aspartylphosphate" evidence="6">
    <location>
        <position position="53"/>
    </location>
</feature>
<evidence type="ECO:0000259" key="7">
    <source>
        <dbReference type="PROSITE" id="PS50110"/>
    </source>
</evidence>
<dbReference type="Pfam" id="PF00072">
    <property type="entry name" value="Response_reg"/>
    <property type="match status" value="1"/>
</dbReference>
<dbReference type="InterPro" id="IPR036388">
    <property type="entry name" value="WH-like_DNA-bd_sf"/>
</dbReference>
<keyword evidence="2" id="KW-0902">Two-component regulatory system</keyword>
<sequence>MKTILVDNEPLTLKLLEEELGKIGGIDVVGSFSNPELALQHILADPPIALFLDIDMQEYGGMQLAEQVVQQFPEVMLIFLTEQEKYAVKAFELSAHDYIMKPFSHERLCMTVERLLKRARIAPPAVLPAAGPAKMIHCFRSLRIGPKGDESATLKWKTLKAQELFAYLLEHRGKLIRKQDLLDQLWPEIEWRKGTSQLYTAIYQIRRIMREEGVGIRIVNRDEGYTLDLNGVLLDTEEWERKIKRIPPLTDETLEQHQQMLEMYPGDYLLEYSYEWAERERRRLRTVWLRHAQHIAQHYDSIGNEAKAAQQYLLIQKQLPSEEQIYFDLMRLYDRMNERFAVQRQYEQLLKMLRQEFDAEPLTSVQQWYDQWQYKHSQRLSAQ</sequence>
<dbReference type="SMART" id="SM00448">
    <property type="entry name" value="REC"/>
    <property type="match status" value="1"/>
</dbReference>
<dbReference type="InterPro" id="IPR001867">
    <property type="entry name" value="OmpR/PhoB-type_DNA-bd"/>
</dbReference>
<keyword evidence="5" id="KW-0804">Transcription</keyword>
<evidence type="ECO:0000313" key="8">
    <source>
        <dbReference type="EMBL" id="ANY68003.1"/>
    </source>
</evidence>
<evidence type="ECO:0000256" key="4">
    <source>
        <dbReference type="ARBA" id="ARBA00023125"/>
    </source>
</evidence>
<dbReference type="SMART" id="SM01043">
    <property type="entry name" value="BTAD"/>
    <property type="match status" value="1"/>
</dbReference>
<evidence type="ECO:0000256" key="2">
    <source>
        <dbReference type="ARBA" id="ARBA00023012"/>
    </source>
</evidence>
<dbReference type="RefSeq" id="WP_099519170.1">
    <property type="nucleotide sequence ID" value="NZ_CP016808.1"/>
</dbReference>
<evidence type="ECO:0000256" key="1">
    <source>
        <dbReference type="ARBA" id="ARBA00005820"/>
    </source>
</evidence>
<name>A0A1B2DJW9_9BACL</name>
<dbReference type="SUPFAM" id="SSF52172">
    <property type="entry name" value="CheY-like"/>
    <property type="match status" value="1"/>
</dbReference>
<dbReference type="InterPro" id="IPR011990">
    <property type="entry name" value="TPR-like_helical_dom_sf"/>
</dbReference>
<comment type="similarity">
    <text evidence="1">Belongs to the AfsR/DnrI/RedD regulatory family.</text>
</comment>
<dbReference type="InterPro" id="IPR051677">
    <property type="entry name" value="AfsR-DnrI-RedD_regulator"/>
</dbReference>
<dbReference type="SMART" id="SM00862">
    <property type="entry name" value="Trans_reg_C"/>
    <property type="match status" value="1"/>
</dbReference>
<evidence type="ECO:0000256" key="3">
    <source>
        <dbReference type="ARBA" id="ARBA00023015"/>
    </source>
</evidence>
<dbReference type="Gene3D" id="1.10.10.10">
    <property type="entry name" value="Winged helix-like DNA-binding domain superfamily/Winged helix DNA-binding domain"/>
    <property type="match status" value="1"/>
</dbReference>
<dbReference type="GO" id="GO:0000160">
    <property type="term" value="P:phosphorelay signal transduction system"/>
    <property type="evidence" value="ECO:0007669"/>
    <property type="project" value="UniProtKB-KW"/>
</dbReference>